<dbReference type="Proteomes" id="UP000480350">
    <property type="component" value="Unassembled WGS sequence"/>
</dbReference>
<keyword evidence="12" id="KW-1185">Reference proteome</keyword>
<dbReference type="NCBIfam" id="TIGR00797">
    <property type="entry name" value="matE"/>
    <property type="match status" value="1"/>
</dbReference>
<reference evidence="11 12" key="1">
    <citation type="submission" date="2019-12" db="EMBL/GenBank/DDBJ databases">
        <authorList>
            <person name="Lee S.D."/>
        </authorList>
    </citation>
    <scope>NUCLEOTIDE SEQUENCE [LARGE SCALE GENOMIC DNA]</scope>
    <source>
        <strain evidence="11 12">GH1-50</strain>
    </source>
</reference>
<keyword evidence="2" id="KW-0813">Transport</keyword>
<keyword evidence="5 10" id="KW-0812">Transmembrane</keyword>
<reference evidence="11 12" key="2">
    <citation type="submission" date="2020-03" db="EMBL/GenBank/DDBJ databases">
        <title>Kangsaoukella pontilimi gen. nov., sp. nov., a new member of the family Rhodobacteraceae isolated from a tidal mudflat.</title>
        <authorList>
            <person name="Kim I.S."/>
        </authorList>
    </citation>
    <scope>NUCLEOTIDE SEQUENCE [LARGE SCALE GENOMIC DNA]</scope>
    <source>
        <strain evidence="11 12">GH1-50</strain>
    </source>
</reference>
<dbReference type="PANTHER" id="PTHR43298:SF2">
    <property type="entry name" value="FMN_FAD EXPORTER YEEO-RELATED"/>
    <property type="match status" value="1"/>
</dbReference>
<evidence type="ECO:0000256" key="7">
    <source>
        <dbReference type="ARBA" id="ARBA00023065"/>
    </source>
</evidence>
<evidence type="ECO:0000256" key="10">
    <source>
        <dbReference type="SAM" id="Phobius"/>
    </source>
</evidence>
<keyword evidence="7" id="KW-0406">Ion transport</keyword>
<dbReference type="RefSeq" id="WP_160762339.1">
    <property type="nucleotide sequence ID" value="NZ_WUPT01000001.1"/>
</dbReference>
<evidence type="ECO:0000256" key="4">
    <source>
        <dbReference type="ARBA" id="ARBA00022475"/>
    </source>
</evidence>
<protein>
    <recommendedName>
        <fullName evidence="9">Multidrug-efflux transporter</fullName>
    </recommendedName>
</protein>
<evidence type="ECO:0000256" key="9">
    <source>
        <dbReference type="ARBA" id="ARBA00031636"/>
    </source>
</evidence>
<evidence type="ECO:0000256" key="2">
    <source>
        <dbReference type="ARBA" id="ARBA00022448"/>
    </source>
</evidence>
<dbReference type="GO" id="GO:0006811">
    <property type="term" value="P:monoatomic ion transport"/>
    <property type="evidence" value="ECO:0007669"/>
    <property type="project" value="UniProtKB-KW"/>
</dbReference>
<keyword evidence="6 10" id="KW-1133">Transmembrane helix</keyword>
<evidence type="ECO:0000256" key="6">
    <source>
        <dbReference type="ARBA" id="ARBA00022989"/>
    </source>
</evidence>
<evidence type="ECO:0000256" key="5">
    <source>
        <dbReference type="ARBA" id="ARBA00022692"/>
    </source>
</evidence>
<feature type="transmembrane region" description="Helical" evidence="10">
    <location>
        <begin position="244"/>
        <end position="265"/>
    </location>
</feature>
<feature type="transmembrane region" description="Helical" evidence="10">
    <location>
        <begin position="200"/>
        <end position="223"/>
    </location>
</feature>
<keyword evidence="8 10" id="KW-0472">Membrane</keyword>
<evidence type="ECO:0000256" key="8">
    <source>
        <dbReference type="ARBA" id="ARBA00023136"/>
    </source>
</evidence>
<name>A0A7C9NC36_9RHOB</name>
<feature type="transmembrane region" description="Helical" evidence="10">
    <location>
        <begin position="138"/>
        <end position="156"/>
    </location>
</feature>
<dbReference type="InterPro" id="IPR002528">
    <property type="entry name" value="MATE_fam"/>
</dbReference>
<evidence type="ECO:0000256" key="1">
    <source>
        <dbReference type="ARBA" id="ARBA00004429"/>
    </source>
</evidence>
<dbReference type="PIRSF" id="PIRSF006603">
    <property type="entry name" value="DinF"/>
    <property type="match status" value="1"/>
</dbReference>
<feature type="transmembrane region" description="Helical" evidence="10">
    <location>
        <begin position="20"/>
        <end position="39"/>
    </location>
</feature>
<comment type="caution">
    <text evidence="11">The sequence shown here is derived from an EMBL/GenBank/DDBJ whole genome shotgun (WGS) entry which is preliminary data.</text>
</comment>
<proteinExistence type="predicted"/>
<keyword evidence="3" id="KW-0050">Antiport</keyword>
<comment type="subcellular location">
    <subcellularLocation>
        <location evidence="1">Cell inner membrane</location>
        <topology evidence="1">Multi-pass membrane protein</topology>
    </subcellularLocation>
</comment>
<sequence length="461" mass="48653">MAINDQQIAPGRGLGAEARALVSLGLPLVGSHLAQMAITTSDALMLGWYDVTALAGVSLAGPVYFCLFIVGSGFAWAVMPMVASAASVDDHRQVRRATRMGLWLSVIFGIVATFPLLFFEELFLSIGQDPEVSRIAGLYMAVAGVGLTPALIVMVMKSYLSALEMTRIILLVTIGAAVLNVLLNYALIFGNFGAPELGVVGAALASIVGHVISMVALCAYALWKTPQYDLFRNFWRPDWEAIGRVFQLGWPIGLTNLAEVGLFAASSVMMGWVGTIALAAHGIALQIASLTFMVHLGVSQALTVRVGRAWGRGEPDRVRVTGLAGLMLSAGAVTLTMILFLTVPEVLVGVFVDPDDPDRPAILIAGAALLAVAALFQTVDALQVLALGMLRGVQDTRVPMLYAAFSYWVVGVPASYVLGLHTPLGGTGVWLGLTIGLALAGILLQGRFWRRQLAVGALPAG</sequence>
<gene>
    <name evidence="11" type="ORF">GQ651_00925</name>
</gene>
<dbReference type="CDD" id="cd13131">
    <property type="entry name" value="MATE_NorM_like"/>
    <property type="match status" value="1"/>
</dbReference>
<feature type="transmembrane region" description="Helical" evidence="10">
    <location>
        <begin position="400"/>
        <end position="418"/>
    </location>
</feature>
<dbReference type="EMBL" id="WUPT01000001">
    <property type="protein sequence ID" value="MXQ06399.1"/>
    <property type="molecule type" value="Genomic_DNA"/>
</dbReference>
<organism evidence="11 12">
    <name type="scientific">Kangsaoukella pontilimi</name>
    <dbReference type="NCBI Taxonomy" id="2691042"/>
    <lineage>
        <taxon>Bacteria</taxon>
        <taxon>Pseudomonadati</taxon>
        <taxon>Pseudomonadota</taxon>
        <taxon>Alphaproteobacteria</taxon>
        <taxon>Rhodobacterales</taxon>
        <taxon>Paracoccaceae</taxon>
        <taxon>Kangsaoukella</taxon>
    </lineage>
</organism>
<dbReference type="InterPro" id="IPR050222">
    <property type="entry name" value="MATE_MdtK"/>
</dbReference>
<dbReference type="GO" id="GO:0042910">
    <property type="term" value="F:xenobiotic transmembrane transporter activity"/>
    <property type="evidence" value="ECO:0007669"/>
    <property type="project" value="InterPro"/>
</dbReference>
<evidence type="ECO:0000313" key="11">
    <source>
        <dbReference type="EMBL" id="MXQ06399.1"/>
    </source>
</evidence>
<dbReference type="GO" id="GO:0015297">
    <property type="term" value="F:antiporter activity"/>
    <property type="evidence" value="ECO:0007669"/>
    <property type="project" value="UniProtKB-KW"/>
</dbReference>
<evidence type="ECO:0000313" key="12">
    <source>
        <dbReference type="Proteomes" id="UP000480350"/>
    </source>
</evidence>
<feature type="transmembrane region" description="Helical" evidence="10">
    <location>
        <begin position="318"/>
        <end position="341"/>
    </location>
</feature>
<dbReference type="InterPro" id="IPR048279">
    <property type="entry name" value="MdtK-like"/>
</dbReference>
<feature type="transmembrane region" description="Helical" evidence="10">
    <location>
        <begin position="168"/>
        <end position="188"/>
    </location>
</feature>
<feature type="transmembrane region" description="Helical" evidence="10">
    <location>
        <begin position="100"/>
        <end position="118"/>
    </location>
</feature>
<dbReference type="PANTHER" id="PTHR43298">
    <property type="entry name" value="MULTIDRUG RESISTANCE PROTEIN NORM-RELATED"/>
    <property type="match status" value="1"/>
</dbReference>
<accession>A0A7C9NC36</accession>
<feature type="transmembrane region" description="Helical" evidence="10">
    <location>
        <begin position="271"/>
        <end position="298"/>
    </location>
</feature>
<feature type="transmembrane region" description="Helical" evidence="10">
    <location>
        <begin position="361"/>
        <end position="388"/>
    </location>
</feature>
<evidence type="ECO:0000256" key="3">
    <source>
        <dbReference type="ARBA" id="ARBA00022449"/>
    </source>
</evidence>
<dbReference type="GO" id="GO:0005886">
    <property type="term" value="C:plasma membrane"/>
    <property type="evidence" value="ECO:0007669"/>
    <property type="project" value="UniProtKB-SubCell"/>
</dbReference>
<dbReference type="Pfam" id="PF01554">
    <property type="entry name" value="MatE"/>
    <property type="match status" value="2"/>
</dbReference>
<keyword evidence="4" id="KW-1003">Cell membrane</keyword>
<feature type="transmembrane region" description="Helical" evidence="10">
    <location>
        <begin position="59"/>
        <end position="79"/>
    </location>
</feature>
<dbReference type="AlphaFoldDB" id="A0A7C9NC36"/>
<feature type="transmembrane region" description="Helical" evidence="10">
    <location>
        <begin position="424"/>
        <end position="444"/>
    </location>
</feature>